<organism evidence="1 2">
    <name type="scientific">Streptomyces boetiae</name>
    <dbReference type="NCBI Taxonomy" id="3075541"/>
    <lineage>
        <taxon>Bacteria</taxon>
        <taxon>Bacillati</taxon>
        <taxon>Actinomycetota</taxon>
        <taxon>Actinomycetes</taxon>
        <taxon>Kitasatosporales</taxon>
        <taxon>Streptomycetaceae</taxon>
        <taxon>Streptomyces</taxon>
    </lineage>
</organism>
<accession>A0ABU2L785</accession>
<name>A0ABU2L785_9ACTN</name>
<evidence type="ECO:0000313" key="2">
    <source>
        <dbReference type="Proteomes" id="UP001183388"/>
    </source>
</evidence>
<dbReference type="Proteomes" id="UP001183388">
    <property type="component" value="Unassembled WGS sequence"/>
</dbReference>
<keyword evidence="2" id="KW-1185">Reference proteome</keyword>
<dbReference type="RefSeq" id="WP_311630372.1">
    <property type="nucleotide sequence ID" value="NZ_JAVREN010000011.1"/>
</dbReference>
<sequence>MTAMTVNGWEMQAGDPAEFAFRLSLLRNPHGEHDRATPEEAHSWGAFSLWVAGENLCAHLEQGQVIESAH</sequence>
<gene>
    <name evidence="1" type="ORF">RM780_10670</name>
</gene>
<protein>
    <submittedName>
        <fullName evidence="1">Uncharacterized protein</fullName>
    </submittedName>
</protein>
<evidence type="ECO:0000313" key="1">
    <source>
        <dbReference type="EMBL" id="MDT0307426.1"/>
    </source>
</evidence>
<proteinExistence type="predicted"/>
<reference evidence="2" key="1">
    <citation type="submission" date="2023-07" db="EMBL/GenBank/DDBJ databases">
        <title>30 novel species of actinomycetes from the DSMZ collection.</title>
        <authorList>
            <person name="Nouioui I."/>
        </authorList>
    </citation>
    <scope>NUCLEOTIDE SEQUENCE [LARGE SCALE GENOMIC DNA]</scope>
    <source>
        <strain evidence="2">DSM 44917</strain>
    </source>
</reference>
<dbReference type="EMBL" id="JAVREN010000011">
    <property type="protein sequence ID" value="MDT0307426.1"/>
    <property type="molecule type" value="Genomic_DNA"/>
</dbReference>
<comment type="caution">
    <text evidence="1">The sequence shown here is derived from an EMBL/GenBank/DDBJ whole genome shotgun (WGS) entry which is preliminary data.</text>
</comment>